<dbReference type="GO" id="GO:0004714">
    <property type="term" value="F:transmembrane receptor protein tyrosine kinase activity"/>
    <property type="evidence" value="ECO:0007669"/>
    <property type="project" value="UniProtKB-EC"/>
</dbReference>
<evidence type="ECO:0000256" key="21">
    <source>
        <dbReference type="PIRSR" id="PIRSR000615-1"/>
    </source>
</evidence>
<sequence>MAKKKKKSTFDCFGFFLSAATLLFLTGSPVWAKPPVDSIHRPPKIPQPLPVQRFYLGPDQLRQLHFKPTVNSIQLSEGHETKFNCSIDIPDPRVEPTILWMKNGQDLAANGQVVINELQTITDGVATLLSTVSINYVQRVDAGEYRCRLSVANTLVESSPIIIEVNGLPTFIRQPEDRNVSRDTSFTLICEAVGPPDPVQIRWLRNGLPDSDFFYSPSSYSVSGVYKYTEFSCEAHNAKGVTTSREANINIKVLPRPVSNITVVETQSNKLKLSWSPGHDGFSPLTKCHIRVKEVSRRKGEVMTTRFINVTVPPFECEVSGLQSMTLYNISVSCSNEVGASPFSRWIQSNTTEGVPSVYPRNVTVQLNESWLMIRWKPPPEDKINGILRGYDVIVRHGTHEKKIHSYNTMASVPVQEFNTTYSVEVAACTQAGSGMISPRVWLFVPEDKLAVSPSSIPDTGVSDSVYVVLGVVCSFCVMLLVLWAGICVYNRTSVYWFRQMFGSEEKPQPVVEYKPQRSYNRSAVGVSFGNLGVSEELQAKLQDVMILRSLLMIGKILGEGEFGSVMEGHLRQPNGTTEKVAVKTMKLDSFSQREIEEFLNEAVCMKDFNHPNVIRLLGVCLEDGSGNFPKPMVILPFMEHGDLHSFLLRSRLGENPRFLPIQTLLKFMVDIALGMEYLSGRNFLHRDLAARNCMLRDDMTVCVADFGLSKKIYSGDYYRQGRIAKMPVKWIAVESLADRVFTVKSDVWAFGVTMWEIATRGMTPYPGIPNHEIYDYLVEGHRLKQPGDCLDELYEIMYSCWRADPLDRPLFPQLRVMLEKLAEKLPEVSTRDQIIYINTSFPEEDPDGETTLPEHPVFSSSPSCSQLVAENAVITADIHGSLEDDEEEQDDRYVVVIPSDPSLRSPTADTPLLSNNSLRQENGGIDTDTPMTEHGTSDMSFLL</sequence>
<feature type="region of interest" description="Disordered" evidence="25">
    <location>
        <begin position="899"/>
        <end position="944"/>
    </location>
</feature>
<evidence type="ECO:0000256" key="11">
    <source>
        <dbReference type="ARBA" id="ARBA00022777"/>
    </source>
</evidence>
<evidence type="ECO:0000256" key="16">
    <source>
        <dbReference type="ARBA" id="ARBA00023157"/>
    </source>
</evidence>
<keyword evidence="6" id="KW-0808">Transferase</keyword>
<dbReference type="InterPro" id="IPR013783">
    <property type="entry name" value="Ig-like_fold"/>
</dbReference>
<dbReference type="InterPro" id="IPR000719">
    <property type="entry name" value="Prot_kinase_dom"/>
</dbReference>
<dbReference type="SMART" id="SM00219">
    <property type="entry name" value="TyrKc"/>
    <property type="match status" value="1"/>
</dbReference>
<dbReference type="GO" id="GO:0016477">
    <property type="term" value="P:cell migration"/>
    <property type="evidence" value="ECO:0007669"/>
    <property type="project" value="TreeGrafter"/>
</dbReference>
<organism evidence="29 30">
    <name type="scientific">Cynoglossus semilaevis</name>
    <name type="common">Tongue sole</name>
    <dbReference type="NCBI Taxonomy" id="244447"/>
    <lineage>
        <taxon>Eukaryota</taxon>
        <taxon>Metazoa</taxon>
        <taxon>Chordata</taxon>
        <taxon>Craniata</taxon>
        <taxon>Vertebrata</taxon>
        <taxon>Euteleostomi</taxon>
        <taxon>Actinopterygii</taxon>
        <taxon>Neopterygii</taxon>
        <taxon>Teleostei</taxon>
        <taxon>Neoteleostei</taxon>
        <taxon>Acanthomorphata</taxon>
        <taxon>Carangaria</taxon>
        <taxon>Pleuronectiformes</taxon>
        <taxon>Pleuronectoidei</taxon>
        <taxon>Cynoglossidae</taxon>
        <taxon>Cynoglossinae</taxon>
        <taxon>Cynoglossus</taxon>
    </lineage>
</organism>
<dbReference type="PROSITE" id="PS50835">
    <property type="entry name" value="IG_LIKE"/>
    <property type="match status" value="2"/>
</dbReference>
<evidence type="ECO:0000313" key="30">
    <source>
        <dbReference type="Proteomes" id="UP000265120"/>
    </source>
</evidence>
<keyword evidence="5" id="KW-0597">Phosphoprotein</keyword>
<keyword evidence="17" id="KW-0675">Receptor</keyword>
<dbReference type="KEGG" id="csem:103387569"/>
<evidence type="ECO:0000256" key="4">
    <source>
        <dbReference type="ARBA" id="ARBA00022475"/>
    </source>
</evidence>
<dbReference type="GeneID" id="103387569"/>
<dbReference type="GO" id="GO:0005886">
    <property type="term" value="C:plasma membrane"/>
    <property type="evidence" value="ECO:0007669"/>
    <property type="project" value="UniProtKB-SubCell"/>
</dbReference>
<accession>A0A3P8W095</accession>
<dbReference type="GO" id="GO:0043235">
    <property type="term" value="C:receptor complex"/>
    <property type="evidence" value="ECO:0007669"/>
    <property type="project" value="TreeGrafter"/>
</dbReference>
<name>A0A3P8W095_CYNSE</name>
<dbReference type="InterPro" id="IPR036179">
    <property type="entry name" value="Ig-like_dom_sf"/>
</dbReference>
<dbReference type="GO" id="GO:0007169">
    <property type="term" value="P:cell surface receptor protein tyrosine kinase signaling pathway"/>
    <property type="evidence" value="ECO:0007669"/>
    <property type="project" value="TreeGrafter"/>
</dbReference>
<dbReference type="InterPro" id="IPR050122">
    <property type="entry name" value="RTK"/>
</dbReference>
<keyword evidence="19" id="KW-0393">Immunoglobulin domain</keyword>
<keyword evidence="4" id="KW-1003">Cell membrane</keyword>
<keyword evidence="7" id="KW-0812">Transmembrane</keyword>
<dbReference type="PROSITE" id="PS00109">
    <property type="entry name" value="PROTEIN_KINASE_TYR"/>
    <property type="match status" value="1"/>
</dbReference>
<feature type="binding site" evidence="22">
    <location>
        <position position="692"/>
    </location>
    <ligand>
        <name>ATP</name>
        <dbReference type="ChEBI" id="CHEBI:30616"/>
    </ligand>
</feature>
<reference evidence="29 30" key="1">
    <citation type="journal article" date="2014" name="Nat. Genet.">
        <title>Whole-genome sequence of a flatfish provides insights into ZW sex chromosome evolution and adaptation to a benthic lifestyle.</title>
        <authorList>
            <person name="Chen S."/>
            <person name="Zhang G."/>
            <person name="Shao C."/>
            <person name="Huang Q."/>
            <person name="Liu G."/>
            <person name="Zhang P."/>
            <person name="Song W."/>
            <person name="An N."/>
            <person name="Chalopin D."/>
            <person name="Volff J.N."/>
            <person name="Hong Y."/>
            <person name="Li Q."/>
            <person name="Sha Z."/>
            <person name="Zhou H."/>
            <person name="Xie M."/>
            <person name="Yu Q."/>
            <person name="Liu Y."/>
            <person name="Xiang H."/>
            <person name="Wang N."/>
            <person name="Wu K."/>
            <person name="Yang C."/>
            <person name="Zhou Q."/>
            <person name="Liao X."/>
            <person name="Yang L."/>
            <person name="Hu Q."/>
            <person name="Zhang J."/>
            <person name="Meng L."/>
            <person name="Jin L."/>
            <person name="Tian Y."/>
            <person name="Lian J."/>
            <person name="Yang J."/>
            <person name="Miao G."/>
            <person name="Liu S."/>
            <person name="Liang Z."/>
            <person name="Yan F."/>
            <person name="Li Y."/>
            <person name="Sun B."/>
            <person name="Zhang H."/>
            <person name="Zhang J."/>
            <person name="Zhu Y."/>
            <person name="Du M."/>
            <person name="Zhao Y."/>
            <person name="Schartl M."/>
            <person name="Tang Q."/>
            <person name="Wang J."/>
        </authorList>
    </citation>
    <scope>NUCLEOTIDE SEQUENCE</scope>
</reference>
<evidence type="ECO:0000256" key="10">
    <source>
        <dbReference type="ARBA" id="ARBA00022741"/>
    </source>
</evidence>
<dbReference type="CDD" id="cd00063">
    <property type="entry name" value="FN3"/>
    <property type="match status" value="2"/>
</dbReference>
<dbReference type="PIRSF" id="PIRSF000615">
    <property type="entry name" value="TyrPK_CSF1-R"/>
    <property type="match status" value="1"/>
</dbReference>
<dbReference type="PRINTS" id="PR00109">
    <property type="entry name" value="TYRKINASE"/>
</dbReference>
<dbReference type="GO" id="GO:0046872">
    <property type="term" value="F:metal ion binding"/>
    <property type="evidence" value="ECO:0007669"/>
    <property type="project" value="UniProtKB-KW"/>
</dbReference>
<comment type="catalytic activity">
    <reaction evidence="20">
        <text>L-tyrosyl-[protein] + ATP = O-phospho-L-tyrosyl-[protein] + ADP + H(+)</text>
        <dbReference type="Rhea" id="RHEA:10596"/>
        <dbReference type="Rhea" id="RHEA-COMP:10136"/>
        <dbReference type="Rhea" id="RHEA-COMP:20101"/>
        <dbReference type="ChEBI" id="CHEBI:15378"/>
        <dbReference type="ChEBI" id="CHEBI:30616"/>
        <dbReference type="ChEBI" id="CHEBI:46858"/>
        <dbReference type="ChEBI" id="CHEBI:61978"/>
        <dbReference type="ChEBI" id="CHEBI:456216"/>
        <dbReference type="EC" id="2.7.10.1"/>
    </reaction>
</comment>
<dbReference type="InterPro" id="IPR001245">
    <property type="entry name" value="Ser-Thr/Tyr_kinase_cat_dom"/>
</dbReference>
<dbReference type="FunCoup" id="A0A3P8W095">
    <property type="interactions" value="533"/>
</dbReference>
<evidence type="ECO:0000256" key="9">
    <source>
        <dbReference type="ARBA" id="ARBA00022737"/>
    </source>
</evidence>
<keyword evidence="16" id="KW-1015">Disulfide bond</keyword>
<feature type="binding site" evidence="23">
    <location>
        <position position="706"/>
    </location>
    <ligand>
        <name>Mg(2+)</name>
        <dbReference type="ChEBI" id="CHEBI:18420"/>
    </ligand>
</feature>
<dbReference type="CTD" id="100322133"/>
<dbReference type="GO" id="GO:0007399">
    <property type="term" value="P:nervous system development"/>
    <property type="evidence" value="ECO:0007669"/>
    <property type="project" value="TreeGrafter"/>
</dbReference>
<evidence type="ECO:0000256" key="18">
    <source>
        <dbReference type="ARBA" id="ARBA00023180"/>
    </source>
</evidence>
<dbReference type="Pfam" id="PF07714">
    <property type="entry name" value="PK_Tyr_Ser-Thr"/>
    <property type="match status" value="1"/>
</dbReference>
<keyword evidence="15" id="KW-0829">Tyrosine-protein kinase</keyword>
<feature type="region of interest" description="Disordered" evidence="25">
    <location>
        <begin position="842"/>
        <end position="861"/>
    </location>
</feature>
<dbReference type="GO" id="GO:0006909">
    <property type="term" value="P:phagocytosis"/>
    <property type="evidence" value="ECO:0007669"/>
    <property type="project" value="TreeGrafter"/>
</dbReference>
<keyword evidence="8" id="KW-0732">Signal</keyword>
<evidence type="ECO:0000256" key="17">
    <source>
        <dbReference type="ARBA" id="ARBA00023170"/>
    </source>
</evidence>
<evidence type="ECO:0000256" key="25">
    <source>
        <dbReference type="SAM" id="MobiDB-lite"/>
    </source>
</evidence>
<dbReference type="FunFam" id="3.30.200.20:FF:000111">
    <property type="entry name" value="Tyrosine-protein kinase receptor TYRO3"/>
    <property type="match status" value="1"/>
</dbReference>
<evidence type="ECO:0000256" key="15">
    <source>
        <dbReference type="ARBA" id="ARBA00023137"/>
    </source>
</evidence>
<reference evidence="29" key="2">
    <citation type="submission" date="2025-08" db="UniProtKB">
        <authorList>
            <consortium name="Ensembl"/>
        </authorList>
    </citation>
    <scope>IDENTIFICATION</scope>
</reference>
<dbReference type="SMART" id="SM00060">
    <property type="entry name" value="FN3"/>
    <property type="match status" value="2"/>
</dbReference>
<dbReference type="GO" id="GO:0005524">
    <property type="term" value="F:ATP binding"/>
    <property type="evidence" value="ECO:0007669"/>
    <property type="project" value="UniProtKB-UniRule"/>
</dbReference>
<keyword evidence="10 22" id="KW-0547">Nucleotide-binding</keyword>
<dbReference type="GeneTree" id="ENSGT00940000155669"/>
<feature type="compositionally biased region" description="Polar residues" evidence="25">
    <location>
        <begin position="903"/>
        <end position="921"/>
    </location>
</feature>
<feature type="active site" description="Proton acceptor" evidence="21">
    <location>
        <position position="688"/>
    </location>
</feature>
<evidence type="ECO:0000256" key="3">
    <source>
        <dbReference type="ARBA" id="ARBA00011902"/>
    </source>
</evidence>
<dbReference type="EC" id="2.7.10.1" evidence="3"/>
<dbReference type="InterPro" id="IPR013098">
    <property type="entry name" value="Ig_I-set"/>
</dbReference>
<evidence type="ECO:0000256" key="23">
    <source>
        <dbReference type="PIRSR" id="PIRSR000615-3"/>
    </source>
</evidence>
<feature type="binding site" evidence="24">
    <location>
        <position position="584"/>
    </location>
    <ligand>
        <name>ATP</name>
        <dbReference type="ChEBI" id="CHEBI:30616"/>
    </ligand>
</feature>
<dbReference type="Gene3D" id="2.60.40.10">
    <property type="entry name" value="Immunoglobulins"/>
    <property type="match status" value="4"/>
</dbReference>
<dbReference type="Pfam" id="PF00041">
    <property type="entry name" value="fn3"/>
    <property type="match status" value="2"/>
</dbReference>
<keyword evidence="13" id="KW-1133">Transmembrane helix</keyword>
<evidence type="ECO:0000256" key="2">
    <source>
        <dbReference type="ARBA" id="ARBA00006692"/>
    </source>
</evidence>
<dbReference type="InterPro" id="IPR008266">
    <property type="entry name" value="Tyr_kinase_AS"/>
</dbReference>
<dbReference type="PANTHER" id="PTHR24416:SF257">
    <property type="entry name" value="TYROSINE-PROTEIN KINASE MER"/>
    <property type="match status" value="1"/>
</dbReference>
<dbReference type="InterPro" id="IPR011009">
    <property type="entry name" value="Kinase-like_dom_sf"/>
</dbReference>
<feature type="domain" description="Ig-like" evidence="27">
    <location>
        <begin position="68"/>
        <end position="157"/>
    </location>
</feature>
<feature type="domain" description="Fibronectin type-III" evidence="28">
    <location>
        <begin position="359"/>
        <end position="448"/>
    </location>
</feature>
<dbReference type="Pfam" id="PF07679">
    <property type="entry name" value="I-set"/>
    <property type="match status" value="1"/>
</dbReference>
<proteinExistence type="inferred from homology"/>
<keyword evidence="18" id="KW-0325">Glycoprotein</keyword>
<dbReference type="SMART" id="SM00409">
    <property type="entry name" value="IG"/>
    <property type="match status" value="2"/>
</dbReference>
<dbReference type="AlphaFoldDB" id="A0A3P8W095"/>
<evidence type="ECO:0000256" key="20">
    <source>
        <dbReference type="ARBA" id="ARBA00051243"/>
    </source>
</evidence>
<feature type="binding site" evidence="23">
    <location>
        <position position="693"/>
    </location>
    <ligand>
        <name>Mg(2+)</name>
        <dbReference type="ChEBI" id="CHEBI:18420"/>
    </ligand>
</feature>
<evidence type="ECO:0000256" key="14">
    <source>
        <dbReference type="ARBA" id="ARBA00023136"/>
    </source>
</evidence>
<evidence type="ECO:0000313" key="29">
    <source>
        <dbReference type="Ensembl" id="ENSCSEP00000019026.1"/>
    </source>
</evidence>
<evidence type="ECO:0000256" key="19">
    <source>
        <dbReference type="ARBA" id="ARBA00023319"/>
    </source>
</evidence>
<dbReference type="STRING" id="244447.ENSCSEP00000019026"/>
<dbReference type="SUPFAM" id="SSF49265">
    <property type="entry name" value="Fibronectin type III"/>
    <property type="match status" value="1"/>
</dbReference>
<feature type="domain" description="Ig-like" evidence="27">
    <location>
        <begin position="169"/>
        <end position="250"/>
    </location>
</feature>
<evidence type="ECO:0000256" key="1">
    <source>
        <dbReference type="ARBA" id="ARBA00004251"/>
    </source>
</evidence>
<reference evidence="29" key="3">
    <citation type="submission" date="2025-09" db="UniProtKB">
        <authorList>
            <consortium name="Ensembl"/>
        </authorList>
    </citation>
    <scope>IDENTIFICATION</scope>
</reference>
<evidence type="ECO:0000256" key="12">
    <source>
        <dbReference type="ARBA" id="ARBA00022840"/>
    </source>
</evidence>
<evidence type="ECO:0000256" key="5">
    <source>
        <dbReference type="ARBA" id="ARBA00022553"/>
    </source>
</evidence>
<keyword evidence="23" id="KW-0460">Magnesium</keyword>
<dbReference type="InterPro" id="IPR020635">
    <property type="entry name" value="Tyr_kinase_cat_dom"/>
</dbReference>
<dbReference type="PANTHER" id="PTHR24416">
    <property type="entry name" value="TYROSINE-PROTEIN KINASE RECEPTOR"/>
    <property type="match status" value="1"/>
</dbReference>
<evidence type="ECO:0000259" key="26">
    <source>
        <dbReference type="PROSITE" id="PS50011"/>
    </source>
</evidence>
<feature type="domain" description="Fibronectin type-III" evidence="28">
    <location>
        <begin position="257"/>
        <end position="354"/>
    </location>
</feature>
<dbReference type="SUPFAM" id="SSF48726">
    <property type="entry name" value="Immunoglobulin"/>
    <property type="match status" value="2"/>
</dbReference>
<dbReference type="PROSITE" id="PS50853">
    <property type="entry name" value="FN3"/>
    <property type="match status" value="2"/>
</dbReference>
<evidence type="ECO:0000256" key="13">
    <source>
        <dbReference type="ARBA" id="ARBA00022989"/>
    </source>
</evidence>
<dbReference type="FunFam" id="1.10.510.10:FF:000089">
    <property type="entry name" value="Tyrosine-protein kinase receptor TYRO3"/>
    <property type="match status" value="1"/>
</dbReference>
<dbReference type="OMA" id="QETRFGN"/>
<evidence type="ECO:0000259" key="28">
    <source>
        <dbReference type="PROSITE" id="PS50853"/>
    </source>
</evidence>
<keyword evidence="9" id="KW-0677">Repeat</keyword>
<dbReference type="OrthoDB" id="4062651at2759"/>
<keyword evidence="11" id="KW-0418">Kinase</keyword>
<dbReference type="InterPro" id="IPR003599">
    <property type="entry name" value="Ig_sub"/>
</dbReference>
<keyword evidence="14" id="KW-0472">Membrane</keyword>
<dbReference type="Gene3D" id="1.10.510.10">
    <property type="entry name" value="Transferase(Phosphotransferase) domain 1"/>
    <property type="match status" value="1"/>
</dbReference>
<dbReference type="FunFam" id="2.60.40.10:FF:000296">
    <property type="entry name" value="Tyrosine-protein kinase receptor TYRO3"/>
    <property type="match status" value="1"/>
</dbReference>
<dbReference type="Gene3D" id="3.30.200.20">
    <property type="entry name" value="Phosphorylase Kinase, domain 1"/>
    <property type="match status" value="1"/>
</dbReference>
<dbReference type="PROSITE" id="PS00107">
    <property type="entry name" value="PROTEIN_KINASE_ATP"/>
    <property type="match status" value="1"/>
</dbReference>
<evidence type="ECO:0000256" key="8">
    <source>
        <dbReference type="ARBA" id="ARBA00022729"/>
    </source>
</evidence>
<keyword evidence="12 22" id="KW-0067">ATP-binding</keyword>
<dbReference type="Ensembl" id="ENSCSET00000019261.1">
    <property type="protein sequence ID" value="ENSCSEP00000019026.1"/>
    <property type="gene ID" value="ENSCSEG00000012183.1"/>
</dbReference>
<evidence type="ECO:0000256" key="7">
    <source>
        <dbReference type="ARBA" id="ARBA00022692"/>
    </source>
</evidence>
<dbReference type="SUPFAM" id="SSF56112">
    <property type="entry name" value="Protein kinase-like (PK-like)"/>
    <property type="match status" value="1"/>
</dbReference>
<evidence type="ECO:0000259" key="27">
    <source>
        <dbReference type="PROSITE" id="PS50835"/>
    </source>
</evidence>
<evidence type="ECO:0000256" key="22">
    <source>
        <dbReference type="PIRSR" id="PIRSR000615-2"/>
    </source>
</evidence>
<comment type="subcellular location">
    <subcellularLocation>
        <location evidence="1">Cell membrane</location>
        <topology evidence="1">Single-pass type I membrane protein</topology>
    </subcellularLocation>
</comment>
<evidence type="ECO:0000256" key="6">
    <source>
        <dbReference type="ARBA" id="ARBA00022679"/>
    </source>
</evidence>
<dbReference type="InterPro" id="IPR017441">
    <property type="entry name" value="Protein_kinase_ATP_BS"/>
</dbReference>
<evidence type="ECO:0000256" key="24">
    <source>
        <dbReference type="PROSITE-ProRule" id="PRU10141"/>
    </source>
</evidence>
<dbReference type="Proteomes" id="UP000265120">
    <property type="component" value="Chromosome 12"/>
</dbReference>
<comment type="similarity">
    <text evidence="2">Belongs to the protein kinase superfamily. CAMK Ser/Thr protein kinase family.</text>
</comment>
<dbReference type="PROSITE" id="PS50011">
    <property type="entry name" value="PROTEIN_KINASE_DOM"/>
    <property type="match status" value="1"/>
</dbReference>
<keyword evidence="30" id="KW-1185">Reference proteome</keyword>
<dbReference type="InParanoid" id="A0A3P8W095"/>
<dbReference type="InterPro" id="IPR003961">
    <property type="entry name" value="FN3_dom"/>
</dbReference>
<feature type="domain" description="Protein kinase" evidence="26">
    <location>
        <begin position="552"/>
        <end position="822"/>
    </location>
</feature>
<keyword evidence="23" id="KW-0479">Metal-binding</keyword>
<dbReference type="InterPro" id="IPR036116">
    <property type="entry name" value="FN3_sf"/>
</dbReference>
<protein>
    <recommendedName>
        <fullName evidence="3">receptor protein-tyrosine kinase</fullName>
        <ecNumber evidence="3">2.7.10.1</ecNumber>
    </recommendedName>
</protein>
<dbReference type="RefSeq" id="XP_008320493.1">
    <property type="nucleotide sequence ID" value="XM_008322271.2"/>
</dbReference>
<dbReference type="InterPro" id="IPR007110">
    <property type="entry name" value="Ig-like_dom"/>
</dbReference>